<protein>
    <submittedName>
        <fullName evidence="5">Oxygen-insensitive NAD(P)H nitroreductase</fullName>
        <ecNumber evidence="5">1.5.1.34</ecNumber>
    </submittedName>
</protein>
<dbReference type="InterPro" id="IPR000415">
    <property type="entry name" value="Nitroreductase-like"/>
</dbReference>
<dbReference type="PANTHER" id="PTHR43673:SF10">
    <property type="entry name" value="NADH DEHYDROGENASE_NAD(P)H NITROREDUCTASE XCC3605-RELATED"/>
    <property type="match status" value="1"/>
</dbReference>
<comment type="similarity">
    <text evidence="1">Belongs to the nitroreductase family.</text>
</comment>
<dbReference type="Proteomes" id="UP000678679">
    <property type="component" value="Chromosome 2"/>
</dbReference>
<accession>A0AAX1ND80</accession>
<dbReference type="SUPFAM" id="SSF55469">
    <property type="entry name" value="FMN-dependent nitroreductase-like"/>
    <property type="match status" value="1"/>
</dbReference>
<evidence type="ECO:0000256" key="3">
    <source>
        <dbReference type="ARBA" id="ARBA00023002"/>
    </source>
</evidence>
<evidence type="ECO:0000259" key="4">
    <source>
        <dbReference type="Pfam" id="PF00881"/>
    </source>
</evidence>
<dbReference type="AlphaFoldDB" id="A0AAX1ND80"/>
<keyword evidence="3 5" id="KW-0560">Oxidoreductase</keyword>
<evidence type="ECO:0000256" key="2">
    <source>
        <dbReference type="ARBA" id="ARBA00022857"/>
    </source>
</evidence>
<dbReference type="InterPro" id="IPR033878">
    <property type="entry name" value="NfsB-like"/>
</dbReference>
<keyword evidence="6" id="KW-1185">Reference proteome</keyword>
<evidence type="ECO:0000313" key="6">
    <source>
        <dbReference type="Proteomes" id="UP000678679"/>
    </source>
</evidence>
<dbReference type="Pfam" id="PF00881">
    <property type="entry name" value="Nitroreductase"/>
    <property type="match status" value="1"/>
</dbReference>
<name>A0AAX1ND80_9BACT</name>
<dbReference type="PANTHER" id="PTHR43673">
    <property type="entry name" value="NAD(P)H NITROREDUCTASE YDGI-RELATED"/>
    <property type="match status" value="1"/>
</dbReference>
<reference evidence="5 6" key="1">
    <citation type="submission" date="2021-05" db="EMBL/GenBank/DDBJ databases">
        <title>Comparative genomic studies on the polysaccharide-degrading batcterial strains of the Flammeovirga genus.</title>
        <authorList>
            <person name="Zewei F."/>
            <person name="Zheng Z."/>
            <person name="Yu L."/>
            <person name="Ruyue G."/>
            <person name="Yanhong M."/>
            <person name="Yuanyuan C."/>
            <person name="Jingyan G."/>
            <person name="Wenjun H."/>
        </authorList>
    </citation>
    <scope>NUCLEOTIDE SEQUENCE [LARGE SCALE GENOMIC DNA]</scope>
    <source>
        <strain evidence="5 6">NBRC:100898</strain>
    </source>
</reference>
<sequence length="217" mass="24885">MNLKEVMNWRYSTKEFDPTKKISDEDFEQIKNLLRMCASSTNIQPWHFIIAGSEEGKKRIAKGTQGFFAFNEPKVLNASHVVLFCSRTTADEDYMLHILDKEDKDGRFAQQEFKDQMHGGRNVFADIHKYDLKDLQHWMDKQVYLNIGNLLLGAAVMGIDAVPMEGLDMKAMDEEFGLREKGFTSLCLVSLGYRAEGDFNAKLPKSRLSSDEIFKLI</sequence>
<proteinExistence type="inferred from homology"/>
<dbReference type="RefSeq" id="WP_169663693.1">
    <property type="nucleotide sequence ID" value="NZ_CP076133.1"/>
</dbReference>
<organism evidence="5 6">
    <name type="scientific">Flammeovirga yaeyamensis</name>
    <dbReference type="NCBI Taxonomy" id="367791"/>
    <lineage>
        <taxon>Bacteria</taxon>
        <taxon>Pseudomonadati</taxon>
        <taxon>Bacteroidota</taxon>
        <taxon>Cytophagia</taxon>
        <taxon>Cytophagales</taxon>
        <taxon>Flammeovirgaceae</taxon>
        <taxon>Flammeovirga</taxon>
    </lineage>
</organism>
<gene>
    <name evidence="5" type="primary">nfsB</name>
    <name evidence="5" type="ORF">KMW28_25265</name>
</gene>
<dbReference type="InterPro" id="IPR029479">
    <property type="entry name" value="Nitroreductase"/>
</dbReference>
<dbReference type="CDD" id="cd02149">
    <property type="entry name" value="NfsB-like"/>
    <property type="match status" value="1"/>
</dbReference>
<dbReference type="GO" id="GO:0004155">
    <property type="term" value="F:6,7-dihydropteridine reductase activity"/>
    <property type="evidence" value="ECO:0007669"/>
    <property type="project" value="UniProtKB-EC"/>
</dbReference>
<keyword evidence="2" id="KW-0521">NADP</keyword>
<evidence type="ECO:0000256" key="1">
    <source>
        <dbReference type="ARBA" id="ARBA00007118"/>
    </source>
</evidence>
<dbReference type="EC" id="1.5.1.34" evidence="5"/>
<dbReference type="KEGG" id="fya:KMW28_25265"/>
<evidence type="ECO:0000313" key="5">
    <source>
        <dbReference type="EMBL" id="QWG04205.1"/>
    </source>
</evidence>
<dbReference type="EMBL" id="CP076133">
    <property type="protein sequence ID" value="QWG04205.1"/>
    <property type="molecule type" value="Genomic_DNA"/>
</dbReference>
<dbReference type="Gene3D" id="3.40.109.10">
    <property type="entry name" value="NADH Oxidase"/>
    <property type="match status" value="1"/>
</dbReference>
<feature type="domain" description="Nitroreductase" evidence="4">
    <location>
        <begin position="9"/>
        <end position="193"/>
    </location>
</feature>
<dbReference type="NCBIfam" id="NF008275">
    <property type="entry name" value="PRK11053.1"/>
    <property type="match status" value="1"/>
</dbReference>